<dbReference type="PANTHER" id="PTHR10791">
    <property type="entry name" value="RAG1-ACTIVATING PROTEIN 1"/>
    <property type="match status" value="1"/>
</dbReference>
<feature type="transmembrane region" description="Helical" evidence="13">
    <location>
        <begin position="157"/>
        <end position="178"/>
    </location>
</feature>
<dbReference type="Pfam" id="PF03083">
    <property type="entry name" value="MtN3_slv"/>
    <property type="match status" value="2"/>
</dbReference>
<dbReference type="GO" id="GO:0000139">
    <property type="term" value="C:Golgi membrane"/>
    <property type="evidence" value="ECO:0007669"/>
    <property type="project" value="UniProtKB-SubCell"/>
</dbReference>
<feature type="transmembrane region" description="Helical" evidence="13">
    <location>
        <begin position="126"/>
        <end position="145"/>
    </location>
</feature>
<proteinExistence type="inferred from homology"/>
<evidence type="ECO:0000256" key="8">
    <source>
        <dbReference type="ARBA" id="ARBA00022692"/>
    </source>
</evidence>
<evidence type="ECO:0000313" key="15">
    <source>
        <dbReference type="Proteomes" id="UP001378592"/>
    </source>
</evidence>
<accession>A0AAN9V8C0</accession>
<gene>
    <name evidence="14" type="ORF">R5R35_008341</name>
</gene>
<dbReference type="PANTHER" id="PTHR10791:SF5">
    <property type="entry name" value="SUGAR TRANSPORTER SWEET"/>
    <property type="match status" value="1"/>
</dbReference>
<evidence type="ECO:0000256" key="3">
    <source>
        <dbReference type="ARBA" id="ARBA00007809"/>
    </source>
</evidence>
<dbReference type="EMBL" id="JAZDUA010000526">
    <property type="protein sequence ID" value="KAK7791540.1"/>
    <property type="molecule type" value="Genomic_DNA"/>
</dbReference>
<evidence type="ECO:0000256" key="7">
    <source>
        <dbReference type="ARBA" id="ARBA00022597"/>
    </source>
</evidence>
<evidence type="ECO:0000256" key="1">
    <source>
        <dbReference type="ARBA" id="ARBA00004651"/>
    </source>
</evidence>
<dbReference type="InterPro" id="IPR047664">
    <property type="entry name" value="SWEET"/>
</dbReference>
<dbReference type="InterPro" id="IPR004316">
    <property type="entry name" value="SWEET_rpt"/>
</dbReference>
<organism evidence="14 15">
    <name type="scientific">Gryllus longicercus</name>
    <dbReference type="NCBI Taxonomy" id="2509291"/>
    <lineage>
        <taxon>Eukaryota</taxon>
        <taxon>Metazoa</taxon>
        <taxon>Ecdysozoa</taxon>
        <taxon>Arthropoda</taxon>
        <taxon>Hexapoda</taxon>
        <taxon>Insecta</taxon>
        <taxon>Pterygota</taxon>
        <taxon>Neoptera</taxon>
        <taxon>Polyneoptera</taxon>
        <taxon>Orthoptera</taxon>
        <taxon>Ensifera</taxon>
        <taxon>Gryllidea</taxon>
        <taxon>Grylloidea</taxon>
        <taxon>Gryllidae</taxon>
        <taxon>Gryllinae</taxon>
        <taxon>Gryllus</taxon>
    </lineage>
</organism>
<comment type="caution">
    <text evidence="14">The sequence shown here is derived from an EMBL/GenBank/DDBJ whole genome shotgun (WGS) entry which is preliminary data.</text>
</comment>
<evidence type="ECO:0000256" key="4">
    <source>
        <dbReference type="ARBA" id="ARBA00021741"/>
    </source>
</evidence>
<evidence type="ECO:0000256" key="10">
    <source>
        <dbReference type="ARBA" id="ARBA00022989"/>
    </source>
</evidence>
<comment type="similarity">
    <text evidence="3">Belongs to the SWEET sugar transporter family.</text>
</comment>
<feature type="transmembrane region" description="Helical" evidence="13">
    <location>
        <begin position="12"/>
        <end position="33"/>
    </location>
</feature>
<evidence type="ECO:0000256" key="2">
    <source>
        <dbReference type="ARBA" id="ARBA00004653"/>
    </source>
</evidence>
<comment type="subcellular location">
    <subcellularLocation>
        <location evidence="1">Cell membrane</location>
        <topology evidence="1">Multi-pass membrane protein</topology>
    </subcellularLocation>
    <subcellularLocation>
        <location evidence="2">Golgi apparatus membrane</location>
        <topology evidence="2">Multi-pass membrane protein</topology>
    </subcellularLocation>
</comment>
<evidence type="ECO:0000256" key="5">
    <source>
        <dbReference type="ARBA" id="ARBA00022448"/>
    </source>
</evidence>
<evidence type="ECO:0000313" key="14">
    <source>
        <dbReference type="EMBL" id="KAK7791540.1"/>
    </source>
</evidence>
<evidence type="ECO:0000256" key="12">
    <source>
        <dbReference type="ARBA" id="ARBA00023136"/>
    </source>
</evidence>
<evidence type="ECO:0000256" key="9">
    <source>
        <dbReference type="ARBA" id="ARBA00022737"/>
    </source>
</evidence>
<name>A0AAN9V8C0_9ORTH</name>
<keyword evidence="15" id="KW-1185">Reference proteome</keyword>
<keyword evidence="5" id="KW-0813">Transport</keyword>
<dbReference type="GO" id="GO:0005886">
    <property type="term" value="C:plasma membrane"/>
    <property type="evidence" value="ECO:0007669"/>
    <property type="project" value="UniProtKB-SubCell"/>
</dbReference>
<keyword evidence="7" id="KW-0762">Sugar transport</keyword>
<feature type="transmembrane region" description="Helical" evidence="13">
    <location>
        <begin position="184"/>
        <end position="205"/>
    </location>
</feature>
<feature type="transmembrane region" description="Helical" evidence="13">
    <location>
        <begin position="40"/>
        <end position="59"/>
    </location>
</feature>
<keyword evidence="12 13" id="KW-0472">Membrane</keyword>
<dbReference type="AlphaFoldDB" id="A0AAN9V8C0"/>
<keyword evidence="9" id="KW-0677">Repeat</keyword>
<evidence type="ECO:0000256" key="6">
    <source>
        <dbReference type="ARBA" id="ARBA00022475"/>
    </source>
</evidence>
<reference evidence="14 15" key="1">
    <citation type="submission" date="2024-03" db="EMBL/GenBank/DDBJ databases">
        <title>The genome assembly and annotation of the cricket Gryllus longicercus Weissman &amp; Gray.</title>
        <authorList>
            <person name="Szrajer S."/>
            <person name="Gray D."/>
            <person name="Ylla G."/>
        </authorList>
    </citation>
    <scope>NUCLEOTIDE SEQUENCE [LARGE SCALE GENOMIC DNA]</scope>
    <source>
        <strain evidence="14">DAG 2021-001</strain>
        <tissue evidence="14">Whole body minus gut</tissue>
    </source>
</reference>
<sequence length="214" mass="23774">MPLEDYKDIVATSASVTTIAQMLSGVVICYDIVKKGSTENIAVMPFLGGTAMSMLMLEYSNILNDPAMTQVNWFGLILNFGYLVCYYIYTDDKKSVRSQSFLASLFVGAFILYAKLESPDLVEFRYGVIITVLLMLLIASPLFSLKEIIQTQSTATLPFPLILTGTLVSAQWLLYGIIIKNEFIQFQNVVGFGLSVIQLSLFAIYPSKPKKKAE</sequence>
<feature type="transmembrane region" description="Helical" evidence="13">
    <location>
        <begin position="96"/>
        <end position="114"/>
    </location>
</feature>
<keyword evidence="11" id="KW-0333">Golgi apparatus</keyword>
<feature type="transmembrane region" description="Helical" evidence="13">
    <location>
        <begin position="71"/>
        <end position="89"/>
    </location>
</feature>
<dbReference type="GO" id="GO:0051119">
    <property type="term" value="F:sugar transmembrane transporter activity"/>
    <property type="evidence" value="ECO:0007669"/>
    <property type="project" value="InterPro"/>
</dbReference>
<evidence type="ECO:0000256" key="13">
    <source>
        <dbReference type="SAM" id="Phobius"/>
    </source>
</evidence>
<keyword evidence="6" id="KW-1003">Cell membrane</keyword>
<keyword evidence="8 13" id="KW-0812">Transmembrane</keyword>
<protein>
    <recommendedName>
        <fullName evidence="4">Sugar transporter SWEET1</fullName>
    </recommendedName>
</protein>
<dbReference type="FunFam" id="1.20.1280.290:FF:000004">
    <property type="entry name" value="Sugar transporter SWEET"/>
    <property type="match status" value="1"/>
</dbReference>
<dbReference type="Proteomes" id="UP001378592">
    <property type="component" value="Unassembled WGS sequence"/>
</dbReference>
<keyword evidence="10 13" id="KW-1133">Transmembrane helix</keyword>
<dbReference type="Gene3D" id="1.20.1280.290">
    <property type="match status" value="2"/>
</dbReference>
<evidence type="ECO:0000256" key="11">
    <source>
        <dbReference type="ARBA" id="ARBA00023034"/>
    </source>
</evidence>